<sequence length="87" mass="9634">MNDKDIALSQIICLNPQNPQGRTHKTEDYDEWQRYSPELDHTLEAELEHPPEVAVAPSKAGAAINLKILINGKDLNTTIAEDIATTP</sequence>
<dbReference type="Proteomes" id="UP000507245">
    <property type="component" value="Unassembled WGS sequence"/>
</dbReference>
<dbReference type="EMBL" id="CAEKKB010000001">
    <property type="protein sequence ID" value="CAB4295164.1"/>
    <property type="molecule type" value="Genomic_DNA"/>
</dbReference>
<evidence type="ECO:0000313" key="2">
    <source>
        <dbReference type="Proteomes" id="UP000507245"/>
    </source>
</evidence>
<proteinExistence type="predicted"/>
<organism evidence="1 2">
    <name type="scientific">Prunus armeniaca</name>
    <name type="common">Apricot</name>
    <name type="synonym">Armeniaca vulgaris</name>
    <dbReference type="NCBI Taxonomy" id="36596"/>
    <lineage>
        <taxon>Eukaryota</taxon>
        <taxon>Viridiplantae</taxon>
        <taxon>Streptophyta</taxon>
        <taxon>Embryophyta</taxon>
        <taxon>Tracheophyta</taxon>
        <taxon>Spermatophyta</taxon>
        <taxon>Magnoliopsida</taxon>
        <taxon>eudicotyledons</taxon>
        <taxon>Gunneridae</taxon>
        <taxon>Pentapetalae</taxon>
        <taxon>rosids</taxon>
        <taxon>fabids</taxon>
        <taxon>Rosales</taxon>
        <taxon>Rosaceae</taxon>
        <taxon>Amygdaloideae</taxon>
        <taxon>Amygdaleae</taxon>
        <taxon>Prunus</taxon>
    </lineage>
</organism>
<accession>A0A6J5W692</accession>
<dbReference type="AlphaFoldDB" id="A0A6J5W692"/>
<gene>
    <name evidence="1" type="ORF">ORAREDHAP_LOCUS6466</name>
</gene>
<evidence type="ECO:0000313" key="1">
    <source>
        <dbReference type="EMBL" id="CAB4295164.1"/>
    </source>
</evidence>
<protein>
    <submittedName>
        <fullName evidence="1">Uncharacterized protein</fullName>
    </submittedName>
</protein>
<keyword evidence="2" id="KW-1185">Reference proteome</keyword>
<name>A0A6J5W692_PRUAR</name>
<reference evidence="2" key="1">
    <citation type="journal article" date="2020" name="Genome Biol.">
        <title>Gamete binning: chromosome-level and haplotype-resolved genome assembly enabled by high-throughput single-cell sequencing of gamete genomes.</title>
        <authorList>
            <person name="Campoy J.A."/>
            <person name="Sun H."/>
            <person name="Goel M."/>
            <person name="Jiao W.-B."/>
            <person name="Folz-Donahue K."/>
            <person name="Wang N."/>
            <person name="Rubio M."/>
            <person name="Liu C."/>
            <person name="Kukat C."/>
            <person name="Ruiz D."/>
            <person name="Huettel B."/>
            <person name="Schneeberger K."/>
        </authorList>
    </citation>
    <scope>NUCLEOTIDE SEQUENCE [LARGE SCALE GENOMIC DNA]</scope>
    <source>
        <strain evidence="2">cv. Rojo Pasion</strain>
    </source>
</reference>